<evidence type="ECO:0000313" key="3">
    <source>
        <dbReference type="Proteomes" id="UP000020825"/>
    </source>
</evidence>
<proteinExistence type="predicted"/>
<feature type="region of interest" description="Disordered" evidence="1">
    <location>
        <begin position="66"/>
        <end position="114"/>
    </location>
</feature>
<dbReference type="Proteomes" id="UP000020825">
    <property type="component" value="Unassembled WGS sequence"/>
</dbReference>
<dbReference type="PATRIC" id="fig|1299331.3.peg.1536"/>
<evidence type="ECO:0000313" key="2">
    <source>
        <dbReference type="EMBL" id="EUA58442.1"/>
    </source>
</evidence>
<feature type="compositionally biased region" description="Polar residues" evidence="1">
    <location>
        <begin position="86"/>
        <end position="102"/>
    </location>
</feature>
<sequence>MVLWEAADEAGIRLGIPHPGALGSALYLYEKPGALLFSEWRALLIQGDFERADAFAAETGLTAMREASRRYQSHPARPECSRTGEPGSNSAPRCSDCPSATTRPGRRKLRSPTT</sequence>
<dbReference type="AlphaFoldDB" id="X8CPX6"/>
<reference evidence="2 3" key="1">
    <citation type="submission" date="2013-12" db="EMBL/GenBank/DDBJ databases">
        <authorList>
            <person name="Zelazny A."/>
            <person name="Olivier K."/>
            <person name="Holland S."/>
            <person name="Lenaerts A."/>
            <person name="Ordway D."/>
            <person name="DeGroote M.A."/>
            <person name="Parker T."/>
            <person name="Sizemore C."/>
            <person name="Tallon L.J."/>
            <person name="Sadzewicz L.K."/>
            <person name="Sengamalay N."/>
            <person name="Fraser C.M."/>
            <person name="Hine E."/>
            <person name="Shefchek K.A."/>
            <person name="Das S.P."/>
            <person name="Tettelin H."/>
        </authorList>
    </citation>
    <scope>NUCLEOTIDE SEQUENCE [LARGE SCALE GENOMIC DNA]</scope>
    <source>
        <strain evidence="2 3">1956</strain>
    </source>
</reference>
<feature type="compositionally biased region" description="Basic residues" evidence="1">
    <location>
        <begin position="104"/>
        <end position="114"/>
    </location>
</feature>
<keyword evidence="2" id="KW-0456">Lyase</keyword>
<protein>
    <submittedName>
        <fullName evidence="2">Dihydrodipicolinate synthase/N-acetylneuraminate lyase domain protein</fullName>
    </submittedName>
</protein>
<evidence type="ECO:0000256" key="1">
    <source>
        <dbReference type="SAM" id="MobiDB-lite"/>
    </source>
</evidence>
<accession>X8CPX6</accession>
<name>X8CPX6_MYCIT</name>
<comment type="caution">
    <text evidence="2">The sequence shown here is derived from an EMBL/GenBank/DDBJ whole genome shotgun (WGS) entry which is preliminary data.</text>
</comment>
<dbReference type="EMBL" id="JAOG01000001">
    <property type="protein sequence ID" value="EUA58442.1"/>
    <property type="molecule type" value="Genomic_DNA"/>
</dbReference>
<gene>
    <name evidence="2" type="ORF">I550_1585</name>
</gene>
<organism evidence="2 3">
    <name type="scientific">Mycobacterium intracellulare 1956</name>
    <dbReference type="NCBI Taxonomy" id="1299331"/>
    <lineage>
        <taxon>Bacteria</taxon>
        <taxon>Bacillati</taxon>
        <taxon>Actinomycetota</taxon>
        <taxon>Actinomycetes</taxon>
        <taxon>Mycobacteriales</taxon>
        <taxon>Mycobacteriaceae</taxon>
        <taxon>Mycobacterium</taxon>
        <taxon>Mycobacterium avium complex (MAC)</taxon>
    </lineage>
</organism>
<dbReference type="GO" id="GO:0016829">
    <property type="term" value="F:lyase activity"/>
    <property type="evidence" value="ECO:0007669"/>
    <property type="project" value="UniProtKB-KW"/>
</dbReference>